<dbReference type="Pfam" id="PF24842">
    <property type="entry name" value="UFD1_N2"/>
    <property type="match status" value="1"/>
</dbReference>
<feature type="region of interest" description="Disordered" evidence="3">
    <location>
        <begin position="151"/>
        <end position="260"/>
    </location>
</feature>
<dbReference type="FunFam" id="3.10.330.10:FF:000002">
    <property type="entry name" value="ubiquitin fusion degradation protein 1 homolog"/>
    <property type="match status" value="1"/>
</dbReference>
<dbReference type="Pfam" id="PF03152">
    <property type="entry name" value="UFD1_N1"/>
    <property type="match status" value="1"/>
</dbReference>
<feature type="compositionally biased region" description="Basic and acidic residues" evidence="3">
    <location>
        <begin position="151"/>
        <end position="164"/>
    </location>
</feature>
<dbReference type="PANTHER" id="PTHR12555">
    <property type="entry name" value="UBIQUITIN FUSION DEGRADATON PROTEIN 1"/>
    <property type="match status" value="1"/>
</dbReference>
<sequence length="260" mass="29384">MPPSALDQLTRLNIQYPMLFKLTNKKTNRESHCGVLEFVADEGRIFIPYWMMRNLCVDEGDYIQIDNVSLSVATYAKFQPQSVDFLDITNPKAVLENALRNFACLTQGDVIAIKYNDKEYELFVQETKPGKAVSIIECDMSVDFAAPLGYKEPERVPRQEHPLEGAEMETDLPDDERFRPFAGQGNRLDGKKKGTESGASTSSSSAPQRRGIPNYNFKRGTISFIRSVRPVQNGNSEEDKDETFEAFSGHGQTLKKKNRK</sequence>
<evidence type="ECO:0000313" key="6">
    <source>
        <dbReference type="EMBL" id="GFN87794.1"/>
    </source>
</evidence>
<dbReference type="GO" id="GO:0006511">
    <property type="term" value="P:ubiquitin-dependent protein catabolic process"/>
    <property type="evidence" value="ECO:0007669"/>
    <property type="project" value="InterPro"/>
</dbReference>
<keyword evidence="2" id="KW-0833">Ubl conjugation pathway</keyword>
<evidence type="ECO:0000259" key="5">
    <source>
        <dbReference type="Pfam" id="PF24842"/>
    </source>
</evidence>
<comment type="similarity">
    <text evidence="1">Belongs to the UFD1 family.</text>
</comment>
<feature type="domain" description="Ubiquitin fusion degradation protein UFD1 N-terminal subdomain 2" evidence="5">
    <location>
        <begin position="73"/>
        <end position="147"/>
    </location>
</feature>
<evidence type="ECO:0000256" key="2">
    <source>
        <dbReference type="ARBA" id="ARBA00022786"/>
    </source>
</evidence>
<keyword evidence="7" id="KW-1185">Reference proteome</keyword>
<dbReference type="InterPro" id="IPR004854">
    <property type="entry name" value="Ufd1-like"/>
</dbReference>
<dbReference type="Gene3D" id="3.10.330.10">
    <property type="match status" value="1"/>
</dbReference>
<dbReference type="InterPro" id="IPR055417">
    <property type="entry name" value="UFD1_N1"/>
</dbReference>
<dbReference type="AlphaFoldDB" id="A0AAV3YY25"/>
<evidence type="ECO:0000256" key="3">
    <source>
        <dbReference type="SAM" id="MobiDB-lite"/>
    </source>
</evidence>
<gene>
    <name evidence="6" type="ORF">PoB_001430000</name>
</gene>
<dbReference type="Gene3D" id="2.40.40.50">
    <property type="entry name" value="Ubiquitin fusion degradation protein UFD1, N-terminal domain"/>
    <property type="match status" value="1"/>
</dbReference>
<comment type="caution">
    <text evidence="6">The sequence shown here is derived from an EMBL/GenBank/DDBJ whole genome shotgun (WGS) entry which is preliminary data.</text>
</comment>
<evidence type="ECO:0000256" key="1">
    <source>
        <dbReference type="ARBA" id="ARBA00006043"/>
    </source>
</evidence>
<dbReference type="GO" id="GO:0031593">
    <property type="term" value="F:polyubiquitin modification-dependent protein binding"/>
    <property type="evidence" value="ECO:0007669"/>
    <property type="project" value="TreeGrafter"/>
</dbReference>
<organism evidence="6 7">
    <name type="scientific">Plakobranchus ocellatus</name>
    <dbReference type="NCBI Taxonomy" id="259542"/>
    <lineage>
        <taxon>Eukaryota</taxon>
        <taxon>Metazoa</taxon>
        <taxon>Spiralia</taxon>
        <taxon>Lophotrochozoa</taxon>
        <taxon>Mollusca</taxon>
        <taxon>Gastropoda</taxon>
        <taxon>Heterobranchia</taxon>
        <taxon>Euthyneura</taxon>
        <taxon>Panpulmonata</taxon>
        <taxon>Sacoglossa</taxon>
        <taxon>Placobranchoidea</taxon>
        <taxon>Plakobranchidae</taxon>
        <taxon>Plakobranchus</taxon>
    </lineage>
</organism>
<feature type="domain" description="Ubiquitin fusion degradation protein UFD1 N-terminal subdomain 1" evidence="4">
    <location>
        <begin position="1"/>
        <end position="70"/>
    </location>
</feature>
<protein>
    <submittedName>
        <fullName evidence="6">Ubiquitin fusion degradation protein 1 homolog</fullName>
    </submittedName>
</protein>
<accession>A0AAV3YY25</accession>
<evidence type="ECO:0000313" key="7">
    <source>
        <dbReference type="Proteomes" id="UP000735302"/>
    </source>
</evidence>
<dbReference type="GO" id="GO:0034098">
    <property type="term" value="C:VCP-NPL4-UFD1 AAA ATPase complex"/>
    <property type="evidence" value="ECO:0007669"/>
    <property type="project" value="TreeGrafter"/>
</dbReference>
<dbReference type="Proteomes" id="UP000735302">
    <property type="component" value="Unassembled WGS sequence"/>
</dbReference>
<reference evidence="6 7" key="1">
    <citation type="journal article" date="2021" name="Elife">
        <title>Chloroplast acquisition without the gene transfer in kleptoplastic sea slugs, Plakobranchus ocellatus.</title>
        <authorList>
            <person name="Maeda T."/>
            <person name="Takahashi S."/>
            <person name="Yoshida T."/>
            <person name="Shimamura S."/>
            <person name="Takaki Y."/>
            <person name="Nagai Y."/>
            <person name="Toyoda A."/>
            <person name="Suzuki Y."/>
            <person name="Arimoto A."/>
            <person name="Ishii H."/>
            <person name="Satoh N."/>
            <person name="Nishiyama T."/>
            <person name="Hasebe M."/>
            <person name="Maruyama T."/>
            <person name="Minagawa J."/>
            <person name="Obokata J."/>
            <person name="Shigenobu S."/>
        </authorList>
    </citation>
    <scope>NUCLEOTIDE SEQUENCE [LARGE SCALE GENOMIC DNA]</scope>
</reference>
<feature type="compositionally biased region" description="Low complexity" evidence="3">
    <location>
        <begin position="196"/>
        <end position="206"/>
    </location>
</feature>
<dbReference type="InterPro" id="IPR055418">
    <property type="entry name" value="UFD1_N2"/>
</dbReference>
<proteinExistence type="inferred from homology"/>
<dbReference type="InterPro" id="IPR042299">
    <property type="entry name" value="Ufd1-like_Nn"/>
</dbReference>
<evidence type="ECO:0000259" key="4">
    <source>
        <dbReference type="Pfam" id="PF03152"/>
    </source>
</evidence>
<dbReference type="PANTHER" id="PTHR12555:SF13">
    <property type="entry name" value="UBIQUITIN RECOGNITION FACTOR IN ER-ASSOCIATED DEGRADATION PROTEIN 1"/>
    <property type="match status" value="1"/>
</dbReference>
<dbReference type="EMBL" id="BLXT01001797">
    <property type="protein sequence ID" value="GFN87794.1"/>
    <property type="molecule type" value="Genomic_DNA"/>
</dbReference>
<dbReference type="GO" id="GO:0036503">
    <property type="term" value="P:ERAD pathway"/>
    <property type="evidence" value="ECO:0007669"/>
    <property type="project" value="TreeGrafter"/>
</dbReference>
<name>A0AAV3YY25_9GAST</name>